<gene>
    <name evidence="1" type="ORF">SNEC2469_LOCUS29897</name>
</gene>
<name>A0A813B8G7_9DINO</name>
<protein>
    <recommendedName>
        <fullName evidence="3">Spore coat protein CotH</fullName>
    </recommendedName>
</protein>
<organism evidence="1 2">
    <name type="scientific">Symbiodinium necroappetens</name>
    <dbReference type="NCBI Taxonomy" id="1628268"/>
    <lineage>
        <taxon>Eukaryota</taxon>
        <taxon>Sar</taxon>
        <taxon>Alveolata</taxon>
        <taxon>Dinophyceae</taxon>
        <taxon>Suessiales</taxon>
        <taxon>Symbiodiniaceae</taxon>
        <taxon>Symbiodinium</taxon>
    </lineage>
</organism>
<evidence type="ECO:0000313" key="1">
    <source>
        <dbReference type="EMBL" id="CAE7894603.1"/>
    </source>
</evidence>
<dbReference type="OrthoDB" id="443424at2759"/>
<keyword evidence="2" id="KW-1185">Reference proteome</keyword>
<evidence type="ECO:0008006" key="3">
    <source>
        <dbReference type="Google" id="ProtNLM"/>
    </source>
</evidence>
<reference evidence="1" key="1">
    <citation type="submission" date="2021-02" db="EMBL/GenBank/DDBJ databases">
        <authorList>
            <person name="Dougan E. K."/>
            <person name="Rhodes N."/>
            <person name="Thang M."/>
            <person name="Chan C."/>
        </authorList>
    </citation>
    <scope>NUCLEOTIDE SEQUENCE</scope>
</reference>
<dbReference type="Pfam" id="PF08757">
    <property type="entry name" value="CotH"/>
    <property type="match status" value="1"/>
</dbReference>
<sequence length="618" mass="68963">MNEDLSEAIDVFVDMKGNSKALAAISIFIQPDHPVHTKSALLHAALVSPKLHGEWQLAPSDDLVRGHLLAHGWLRRRSAPRLDVFTALCRFSEANGLPLRRTYNGAVKEFSNHLTKSSAMATSEPLLHCDAEHTRPLVEGHLQRCRRVSLVLATGLLAGPGIFLSLRGPEAVDEAAPTVALADSDSRPSIVRLKIFGGPEPPPRVLDWVPRVCTHLYEGPQCSNVTHWKGRVRLELDNHVIEDVQMHSRGHSSAMFPKHQFSLKLPKRMPLLGMAPARRWVLATSFVDVSFQRNPTAFEVYRKLGGWAPDTVYVKVEWHGIDYGLYYIGERVECGGGRLDSCHTRPDQPEASDFLLTIDWAKPGKVSLRSNVTSTFFSVLEPKGALPSSSVAFLQKLVDSVDSLAASGKRGLAELLDFQSFVRYLLVEELAKDVDGYAFSNYVMARQGWLLHAAPWDFDLAFDFACMPRYFTNVFTGNVSLGVTGWNVENSRADALWIGPSGIPGGSVERFGMNKRQLFLNLWLYPGFKAAFVGAWKAARGRMLGDAMLEAMVRRRSKQIASAAKNDLEIWRRTNRCGFWRCCAPEDTHSFDKASEHLSEYLVSRARWIDANVDTLLQ</sequence>
<comment type="caution">
    <text evidence="1">The sequence shown here is derived from an EMBL/GenBank/DDBJ whole genome shotgun (WGS) entry which is preliminary data.</text>
</comment>
<dbReference type="InterPro" id="IPR014867">
    <property type="entry name" value="Spore_coat_CotH_CotH2/3/7"/>
</dbReference>
<evidence type="ECO:0000313" key="2">
    <source>
        <dbReference type="Proteomes" id="UP000601435"/>
    </source>
</evidence>
<proteinExistence type="predicted"/>
<dbReference type="EMBL" id="CAJNJA010068375">
    <property type="protein sequence ID" value="CAE7894603.1"/>
    <property type="molecule type" value="Genomic_DNA"/>
</dbReference>
<accession>A0A813B8G7</accession>
<dbReference type="Proteomes" id="UP000601435">
    <property type="component" value="Unassembled WGS sequence"/>
</dbReference>
<dbReference type="AlphaFoldDB" id="A0A813B8G7"/>